<evidence type="ECO:0000313" key="2">
    <source>
        <dbReference type="EMBL" id="GFD32290.1"/>
    </source>
</evidence>
<comment type="caution">
    <text evidence="2">The sequence shown here is derived from an EMBL/GenBank/DDBJ whole genome shotgun (WGS) entry which is preliminary data.</text>
</comment>
<feature type="non-terminal residue" evidence="2">
    <location>
        <position position="1"/>
    </location>
</feature>
<feature type="compositionally biased region" description="Basic and acidic residues" evidence="1">
    <location>
        <begin position="24"/>
        <end position="41"/>
    </location>
</feature>
<feature type="non-terminal residue" evidence="2">
    <location>
        <position position="89"/>
    </location>
</feature>
<accession>A0A699VCF8</accession>
<proteinExistence type="predicted"/>
<protein>
    <submittedName>
        <fullName evidence="2">Uncharacterized protein</fullName>
    </submittedName>
</protein>
<dbReference type="EMBL" id="BKCJ011422770">
    <property type="protein sequence ID" value="GFD32290.1"/>
    <property type="molecule type" value="Genomic_DNA"/>
</dbReference>
<feature type="region of interest" description="Disordered" evidence="1">
    <location>
        <begin position="24"/>
        <end position="45"/>
    </location>
</feature>
<name>A0A699VCF8_TANCI</name>
<sequence>NCKGGDAAGSGMGRMGVMLGVGEMRDNQLDPPLDPHHHPPLDPHLNQTQECILVTQQWVRRQQAVVAPQLERHHPPVVYTLGTPTPVHK</sequence>
<organism evidence="2">
    <name type="scientific">Tanacetum cinerariifolium</name>
    <name type="common">Dalmatian daisy</name>
    <name type="synonym">Chrysanthemum cinerariifolium</name>
    <dbReference type="NCBI Taxonomy" id="118510"/>
    <lineage>
        <taxon>Eukaryota</taxon>
        <taxon>Viridiplantae</taxon>
        <taxon>Streptophyta</taxon>
        <taxon>Embryophyta</taxon>
        <taxon>Tracheophyta</taxon>
        <taxon>Spermatophyta</taxon>
        <taxon>Magnoliopsida</taxon>
        <taxon>eudicotyledons</taxon>
        <taxon>Gunneridae</taxon>
        <taxon>Pentapetalae</taxon>
        <taxon>asterids</taxon>
        <taxon>campanulids</taxon>
        <taxon>Asterales</taxon>
        <taxon>Asteraceae</taxon>
        <taxon>Asteroideae</taxon>
        <taxon>Anthemideae</taxon>
        <taxon>Anthemidinae</taxon>
        <taxon>Tanacetum</taxon>
    </lineage>
</organism>
<gene>
    <name evidence="2" type="ORF">Tci_904259</name>
</gene>
<reference evidence="2" key="1">
    <citation type="journal article" date="2019" name="Sci. Rep.">
        <title>Draft genome of Tanacetum cinerariifolium, the natural source of mosquito coil.</title>
        <authorList>
            <person name="Yamashiro T."/>
            <person name="Shiraishi A."/>
            <person name="Satake H."/>
            <person name="Nakayama K."/>
        </authorList>
    </citation>
    <scope>NUCLEOTIDE SEQUENCE</scope>
</reference>
<evidence type="ECO:0000256" key="1">
    <source>
        <dbReference type="SAM" id="MobiDB-lite"/>
    </source>
</evidence>
<dbReference type="AlphaFoldDB" id="A0A699VCF8"/>